<proteinExistence type="predicted"/>
<protein>
    <recommendedName>
        <fullName evidence="2">Neprosin PEP catalytic domain-containing protein</fullName>
    </recommendedName>
</protein>
<evidence type="ECO:0000259" key="2">
    <source>
        <dbReference type="PROSITE" id="PS52045"/>
    </source>
</evidence>
<feature type="domain" description="Neprosin PEP catalytic" evidence="2">
    <location>
        <begin position="57"/>
        <end position="304"/>
    </location>
</feature>
<name>A0AAW1LPB3_SAPOF</name>
<feature type="chain" id="PRO_5043632014" description="Neprosin PEP catalytic domain-containing protein" evidence="1">
    <location>
        <begin position="23"/>
        <end position="304"/>
    </location>
</feature>
<evidence type="ECO:0000313" key="3">
    <source>
        <dbReference type="EMBL" id="KAK9735869.1"/>
    </source>
</evidence>
<evidence type="ECO:0000256" key="1">
    <source>
        <dbReference type="SAM" id="SignalP"/>
    </source>
</evidence>
<dbReference type="PANTHER" id="PTHR31589:SF223">
    <property type="entry name" value="PROTEIN, PUTATIVE (DUF239)-RELATED"/>
    <property type="match status" value="1"/>
</dbReference>
<comment type="caution">
    <text evidence="3">The sequence shown here is derived from an EMBL/GenBank/DDBJ whole genome shotgun (WGS) entry which is preliminary data.</text>
</comment>
<dbReference type="InterPro" id="IPR004314">
    <property type="entry name" value="Neprosin"/>
</dbReference>
<dbReference type="AlphaFoldDB" id="A0AAW1LPB3"/>
<dbReference type="Proteomes" id="UP001443914">
    <property type="component" value="Unassembled WGS sequence"/>
</dbReference>
<dbReference type="Gene3D" id="3.90.1320.10">
    <property type="entry name" value="Outer-capsid protein sigma 3, large lobe"/>
    <property type="match status" value="1"/>
</dbReference>
<evidence type="ECO:0000313" key="4">
    <source>
        <dbReference type="Proteomes" id="UP001443914"/>
    </source>
</evidence>
<accession>A0AAW1LPB3</accession>
<organism evidence="3 4">
    <name type="scientific">Saponaria officinalis</name>
    <name type="common">Common soapwort</name>
    <name type="synonym">Lychnis saponaria</name>
    <dbReference type="NCBI Taxonomy" id="3572"/>
    <lineage>
        <taxon>Eukaryota</taxon>
        <taxon>Viridiplantae</taxon>
        <taxon>Streptophyta</taxon>
        <taxon>Embryophyta</taxon>
        <taxon>Tracheophyta</taxon>
        <taxon>Spermatophyta</taxon>
        <taxon>Magnoliopsida</taxon>
        <taxon>eudicotyledons</taxon>
        <taxon>Gunneridae</taxon>
        <taxon>Pentapetalae</taxon>
        <taxon>Caryophyllales</taxon>
        <taxon>Caryophyllaceae</taxon>
        <taxon>Caryophylleae</taxon>
        <taxon>Saponaria</taxon>
    </lineage>
</organism>
<dbReference type="Pfam" id="PF03080">
    <property type="entry name" value="Neprosin"/>
    <property type="match status" value="1"/>
</dbReference>
<sequence length="304" mass="34579">MEVKGVTILLVILCSLFSNAVCRVIDHNATNYKTDKNNVEIQVQKQFSSKLEENGHPSPKEHCRAVVRTRTNDVRKFFGTRAWVSLYRPKVLENQWSSSRFKLLNGVESIEAGWMVNPEVFKDNEAHLYTKFSAGGKECINTLCPGFVVHNTSVPLGYVPDVYSQVGVHQWAWDITIKKHQDDGNWWFSVMADKEEEVLVGYWPKSLFTSLAEVASQVEWGGEIHNPGASSTQPEMGSGRVATYSTSQSAFFQRVSIINEDFQYVQPDNTEKDSDCDAYYRSLDRDSHDPYWGRLIFFGGPNEK</sequence>
<dbReference type="PANTHER" id="PTHR31589">
    <property type="entry name" value="PROTEIN, PUTATIVE (DUF239)-RELATED-RELATED"/>
    <property type="match status" value="1"/>
</dbReference>
<keyword evidence="1" id="KW-0732">Signal</keyword>
<reference evidence="3" key="1">
    <citation type="submission" date="2024-03" db="EMBL/GenBank/DDBJ databases">
        <title>WGS assembly of Saponaria officinalis var. Norfolk2.</title>
        <authorList>
            <person name="Jenkins J."/>
            <person name="Shu S."/>
            <person name="Grimwood J."/>
            <person name="Barry K."/>
            <person name="Goodstein D."/>
            <person name="Schmutz J."/>
            <person name="Leebens-Mack J."/>
            <person name="Osbourn A."/>
        </authorList>
    </citation>
    <scope>NUCLEOTIDE SEQUENCE [LARGE SCALE GENOMIC DNA]</scope>
    <source>
        <strain evidence="3">JIC</strain>
    </source>
</reference>
<dbReference type="PROSITE" id="PS52045">
    <property type="entry name" value="NEPROSIN_PEP_CD"/>
    <property type="match status" value="1"/>
</dbReference>
<feature type="signal peptide" evidence="1">
    <location>
        <begin position="1"/>
        <end position="22"/>
    </location>
</feature>
<gene>
    <name evidence="3" type="ORF">RND81_04G233900</name>
</gene>
<keyword evidence="4" id="KW-1185">Reference proteome</keyword>
<dbReference type="EMBL" id="JBDFQZ010000004">
    <property type="protein sequence ID" value="KAK9735869.1"/>
    <property type="molecule type" value="Genomic_DNA"/>
</dbReference>
<dbReference type="InterPro" id="IPR053168">
    <property type="entry name" value="Glutamic_endopeptidase"/>
</dbReference>